<name>A0A844BCV2_9RHOB</name>
<organism evidence="1 2">
    <name type="scientific">Rhodovulum strictum</name>
    <dbReference type="NCBI Taxonomy" id="58314"/>
    <lineage>
        <taxon>Bacteria</taxon>
        <taxon>Pseudomonadati</taxon>
        <taxon>Pseudomonadota</taxon>
        <taxon>Alphaproteobacteria</taxon>
        <taxon>Rhodobacterales</taxon>
        <taxon>Paracoccaceae</taxon>
        <taxon>Rhodovulum</taxon>
    </lineage>
</organism>
<dbReference type="AlphaFoldDB" id="A0A844BCV2"/>
<comment type="caution">
    <text evidence="1">The sequence shown here is derived from an EMBL/GenBank/DDBJ whole genome shotgun (WGS) entry which is preliminary data.</text>
</comment>
<gene>
    <name evidence="1" type="ORF">GH815_05535</name>
</gene>
<evidence type="ECO:0000313" key="2">
    <source>
        <dbReference type="Proteomes" id="UP000466730"/>
    </source>
</evidence>
<evidence type="ECO:0000313" key="1">
    <source>
        <dbReference type="EMBL" id="MRH20449.1"/>
    </source>
</evidence>
<accession>A0A844BCV2</accession>
<protein>
    <submittedName>
        <fullName evidence="1">Uncharacterized protein</fullName>
    </submittedName>
</protein>
<dbReference type="RefSeq" id="WP_170290298.1">
    <property type="nucleotide sequence ID" value="NZ_BAAADI010000026.1"/>
</dbReference>
<dbReference type="Proteomes" id="UP000466730">
    <property type="component" value="Unassembled WGS sequence"/>
</dbReference>
<dbReference type="EMBL" id="WJPO01000005">
    <property type="protein sequence ID" value="MRH20449.1"/>
    <property type="molecule type" value="Genomic_DNA"/>
</dbReference>
<proteinExistence type="predicted"/>
<keyword evidence="2" id="KW-1185">Reference proteome</keyword>
<sequence>MANSRKQMRARIGHGVMRGQCLRRQRKILVRHGPLHVLVCLGENAKRGVPRFNCLGYQACTRNAAAAHAQLCAD</sequence>
<reference evidence="1 2" key="1">
    <citation type="submission" date="2019-11" db="EMBL/GenBank/DDBJ databases">
        <title>Draft Whole-Genome sequence of the marine photosynthetic bacterium Rhodovulum strictum DSM 11289.</title>
        <authorList>
            <person name="Kyndt J.A."/>
            <person name="Meyer T.E."/>
        </authorList>
    </citation>
    <scope>NUCLEOTIDE SEQUENCE [LARGE SCALE GENOMIC DNA]</scope>
    <source>
        <strain evidence="1 2">DSM 11289</strain>
    </source>
</reference>